<dbReference type="EMBL" id="FR871757">
    <property type="protein sequence ID" value="CCB79828.1"/>
    <property type="molecule type" value="Genomic_DNA"/>
</dbReference>
<sequence length="138" mass="15739">MKFGIKVCLLVCLVGFLRAQDFVISYAMQVHNGIATNQSFGITRALKKYQGLEYRCEIPVDEPKLDSKQELFLLDILLKTYQNAVLDCLYKSEVRIESSGFNANSQNQNRATLRIITPLNAYLEGGLLVLEVYEKERK</sequence>
<feature type="chain" id="PRO_5003379096" description="Periplasmic protein" evidence="1">
    <location>
        <begin position="20"/>
        <end position="138"/>
    </location>
</feature>
<dbReference type="STRING" id="1002804.HBZC1_08420"/>
<keyword evidence="3" id="KW-1185">Reference proteome</keyword>
<evidence type="ECO:0008006" key="4">
    <source>
        <dbReference type="Google" id="ProtNLM"/>
    </source>
</evidence>
<organism evidence="2 3">
    <name type="scientific">Helicobacter bizzozeronii (strain CIII-1)</name>
    <dbReference type="NCBI Taxonomy" id="1002804"/>
    <lineage>
        <taxon>Bacteria</taxon>
        <taxon>Pseudomonadati</taxon>
        <taxon>Campylobacterota</taxon>
        <taxon>Epsilonproteobacteria</taxon>
        <taxon>Campylobacterales</taxon>
        <taxon>Helicobacteraceae</taxon>
        <taxon>Helicobacter</taxon>
    </lineage>
</organism>
<feature type="signal peptide" evidence="1">
    <location>
        <begin position="1"/>
        <end position="19"/>
    </location>
</feature>
<proteinExistence type="predicted"/>
<dbReference type="GeneID" id="64361347"/>
<dbReference type="Proteomes" id="UP000008387">
    <property type="component" value="Chromosome"/>
</dbReference>
<dbReference type="HOGENOM" id="CLU_2023513_0_0_7"/>
<accession>F8KQ61</accession>
<gene>
    <name evidence="2" type="ordered locus">HBZC1_08420</name>
</gene>
<keyword evidence="1" id="KW-0732">Signal</keyword>
<evidence type="ECO:0000313" key="2">
    <source>
        <dbReference type="EMBL" id="CCB79828.1"/>
    </source>
</evidence>
<evidence type="ECO:0000313" key="3">
    <source>
        <dbReference type="Proteomes" id="UP000008387"/>
    </source>
</evidence>
<reference evidence="2 3" key="1">
    <citation type="journal article" date="2011" name="J. Bacteriol.">
        <title>Genome sequence of Helicobacter bizzozeronii strain CIII-1, an isolate from human gastric mucosa.</title>
        <authorList>
            <person name="Schott T."/>
            <person name="Rossi M."/>
            <person name="Hanninen M.L."/>
        </authorList>
    </citation>
    <scope>NUCLEOTIDE SEQUENCE [LARGE SCALE GENOMIC DNA]</scope>
    <source>
        <strain evidence="2 3">CIII-1</strain>
    </source>
</reference>
<protein>
    <recommendedName>
        <fullName evidence="4">Periplasmic protein</fullName>
    </recommendedName>
</protein>
<evidence type="ECO:0000256" key="1">
    <source>
        <dbReference type="SAM" id="SignalP"/>
    </source>
</evidence>
<name>F8KQ61_HELBC</name>
<dbReference type="RefSeq" id="WP_013890287.1">
    <property type="nucleotide sequence ID" value="NC_015674.1"/>
</dbReference>
<dbReference type="KEGG" id="hbi:HBZC1_08420"/>
<dbReference type="AlphaFoldDB" id="F8KQ61"/>